<keyword evidence="2" id="KW-0547">Nucleotide-binding</keyword>
<protein>
    <submittedName>
        <fullName evidence="5">HD domain-containing protein</fullName>
    </submittedName>
</protein>
<accession>A0A7C4VKF6</accession>
<dbReference type="AlphaFoldDB" id="A0A7C4VKF6"/>
<dbReference type="CDD" id="cd00077">
    <property type="entry name" value="HDc"/>
    <property type="match status" value="1"/>
</dbReference>
<evidence type="ECO:0000259" key="4">
    <source>
        <dbReference type="Pfam" id="PF12627"/>
    </source>
</evidence>
<name>A0A7C4VKF6_9DEIN</name>
<dbReference type="Gene3D" id="3.30.460.10">
    <property type="entry name" value="Beta Polymerase, domain 2"/>
    <property type="match status" value="1"/>
</dbReference>
<dbReference type="PANTHER" id="PTHR47545:SF2">
    <property type="entry name" value="CC-ADDING TRNA NUCLEOTIDYLTRANSFERASE"/>
    <property type="match status" value="1"/>
</dbReference>
<dbReference type="SUPFAM" id="SSF81891">
    <property type="entry name" value="Poly A polymerase C-terminal region-like"/>
    <property type="match status" value="1"/>
</dbReference>
<dbReference type="EMBL" id="DRPZ01000139">
    <property type="protein sequence ID" value="HGY09422.1"/>
    <property type="molecule type" value="Genomic_DNA"/>
</dbReference>
<evidence type="ECO:0000259" key="3">
    <source>
        <dbReference type="Pfam" id="PF01966"/>
    </source>
</evidence>
<gene>
    <name evidence="5" type="ORF">ENK37_05125</name>
</gene>
<reference evidence="5" key="1">
    <citation type="journal article" date="2020" name="mSystems">
        <title>Genome- and Community-Level Interaction Insights into Carbon Utilization and Element Cycling Functions of Hydrothermarchaeota in Hydrothermal Sediment.</title>
        <authorList>
            <person name="Zhou Z."/>
            <person name="Liu Y."/>
            <person name="Xu W."/>
            <person name="Pan J."/>
            <person name="Luo Z.H."/>
            <person name="Li M."/>
        </authorList>
    </citation>
    <scope>NUCLEOTIDE SEQUENCE [LARGE SCALE GENOMIC DNA]</scope>
    <source>
        <strain evidence="5">HyVt-570</strain>
    </source>
</reference>
<feature type="domain" description="tRNA nucleotidyltransferase/poly(A) polymerase RNA and SrmB- binding" evidence="4">
    <location>
        <begin position="147"/>
        <end position="206"/>
    </location>
</feature>
<dbReference type="InterPro" id="IPR032828">
    <property type="entry name" value="PolyA_RNA-bd"/>
</dbReference>
<evidence type="ECO:0000256" key="1">
    <source>
        <dbReference type="ARBA" id="ARBA00007265"/>
    </source>
</evidence>
<dbReference type="InterPro" id="IPR003607">
    <property type="entry name" value="HD/PDEase_dom"/>
</dbReference>
<dbReference type="Pfam" id="PF01966">
    <property type="entry name" value="HD"/>
    <property type="match status" value="1"/>
</dbReference>
<dbReference type="InterPro" id="IPR006674">
    <property type="entry name" value="HD_domain"/>
</dbReference>
<comment type="similarity">
    <text evidence="1">Belongs to the tRNA nucleotidyltransferase/poly(A) polymerase family.</text>
</comment>
<comment type="caution">
    <text evidence="5">The sequence shown here is derived from an EMBL/GenBank/DDBJ whole genome shotgun (WGS) entry which is preliminary data.</text>
</comment>
<feature type="domain" description="HD" evidence="3">
    <location>
        <begin position="239"/>
        <end position="338"/>
    </location>
</feature>
<dbReference type="SUPFAM" id="SSF81301">
    <property type="entry name" value="Nucleotidyltransferase"/>
    <property type="match status" value="1"/>
</dbReference>
<sequence length="435" mass="49275">MPPLPCWPRGGWLVGGAVRDLWWGLTPLDYDFATPDPESAARACSQAVAGSAFPLDEARDHWRVQAGGVRYDFTPLTGKLVDDLLRRDYTVNALAANARGAVLGPSVARYDLERRVLRALARGNLEDDPLRPLRGVRLMVTHALRPEARTWTWIREMAARQRFGRRPAWERVRDELERILAHRRAAWGFHALWKSGLGDVYLPEWTAGAEVEQRGFHHLDVLRHQLEALHQLVLRYPQAGSSLRWAALLHDVAKPLLRLWDPERGYYRFFFHDEDGAALAATLLGRLRYGRAHVAKVRRLVRRHMKTPPASGRGRRRWLLRHLPLLPDLLWLQIADRAATRGALAGDVEARLAPLYAALEDLSNAAHRAEPPLLLGGDEVMALLGLEPGPAVGRALTALREAQWLGDVRDEEEARRFVQWWYETEATGAERPKDA</sequence>
<dbReference type="PANTHER" id="PTHR47545">
    <property type="entry name" value="MULTIFUNCTIONAL CCA PROTEIN"/>
    <property type="match status" value="1"/>
</dbReference>
<dbReference type="Pfam" id="PF12627">
    <property type="entry name" value="PolyA_pol_RNAbd"/>
    <property type="match status" value="1"/>
</dbReference>
<dbReference type="InterPro" id="IPR050124">
    <property type="entry name" value="tRNA_CCA-adding_enzyme"/>
</dbReference>
<organism evidence="5">
    <name type="scientific">Oceanithermus profundus</name>
    <dbReference type="NCBI Taxonomy" id="187137"/>
    <lineage>
        <taxon>Bacteria</taxon>
        <taxon>Thermotogati</taxon>
        <taxon>Deinococcota</taxon>
        <taxon>Deinococci</taxon>
        <taxon>Thermales</taxon>
        <taxon>Thermaceae</taxon>
        <taxon>Oceanithermus</taxon>
    </lineage>
</organism>
<evidence type="ECO:0000256" key="2">
    <source>
        <dbReference type="ARBA" id="ARBA00022741"/>
    </source>
</evidence>
<evidence type="ECO:0000313" key="5">
    <source>
        <dbReference type="EMBL" id="HGY09422.1"/>
    </source>
</evidence>
<dbReference type="GO" id="GO:0000166">
    <property type="term" value="F:nucleotide binding"/>
    <property type="evidence" value="ECO:0007669"/>
    <property type="project" value="UniProtKB-KW"/>
</dbReference>
<dbReference type="Proteomes" id="UP000885759">
    <property type="component" value="Unassembled WGS sequence"/>
</dbReference>
<proteinExistence type="inferred from homology"/>
<dbReference type="InterPro" id="IPR043519">
    <property type="entry name" value="NT_sf"/>
</dbReference>
<dbReference type="Gene3D" id="1.10.3090.10">
    <property type="entry name" value="cca-adding enzyme, domain 2"/>
    <property type="match status" value="1"/>
</dbReference>